<dbReference type="PANTHER" id="PTHR12801">
    <property type="entry name" value="RNA EXONUCLEASE REXO1 / RECO3 FAMILY MEMBER-RELATED"/>
    <property type="match status" value="1"/>
</dbReference>
<feature type="region of interest" description="Disordered" evidence="4">
    <location>
        <begin position="800"/>
        <end position="841"/>
    </location>
</feature>
<gene>
    <name evidence="6" type="ORF">BLNAU_2745</name>
</gene>
<feature type="region of interest" description="Disordered" evidence="4">
    <location>
        <begin position="481"/>
        <end position="502"/>
    </location>
</feature>
<dbReference type="Proteomes" id="UP001281761">
    <property type="component" value="Unassembled WGS sequence"/>
</dbReference>
<evidence type="ECO:0000313" key="6">
    <source>
        <dbReference type="EMBL" id="KAK2962085.1"/>
    </source>
</evidence>
<feature type="region of interest" description="Disordered" evidence="4">
    <location>
        <begin position="738"/>
        <end position="777"/>
    </location>
</feature>
<protein>
    <submittedName>
        <fullName evidence="6">Small RNA degrading nuclease 5</fullName>
        <ecNumber evidence="6">3.1.-.-</ecNumber>
    </submittedName>
</protein>
<feature type="compositionally biased region" description="Basic and acidic residues" evidence="4">
    <location>
        <begin position="664"/>
        <end position="678"/>
    </location>
</feature>
<dbReference type="Gene3D" id="3.30.420.10">
    <property type="entry name" value="Ribonuclease H-like superfamily/Ribonuclease H"/>
    <property type="match status" value="1"/>
</dbReference>
<name>A0ABQ9YEE6_9EUKA</name>
<dbReference type="InterPro" id="IPR036397">
    <property type="entry name" value="RNaseH_sf"/>
</dbReference>
<sequence length="841" mass="94170">MPNSDEVIMRFGRRHQTLMTQFSALEQVSKTYSTSRPFPASPPLIEIRTRILHDSFNDTMTLTDLQTILLSLVNRNAPAHEWFRLHNRSALSGILLISAPFLSNQHFVHPSTISSGVQYSQTTSPNSFIFTHHNNTLTFGISHICHPHIVPSVFEKQLFVPTQNQINGLIPRIKYMQNERGKNKLVIATHRDHAPPPLRSSPTWAERIKRKTQKTPSGLTEEQQNEFLKAVLSEAEMSTNGFPFGLSLNFQTPSDTPIDQQAPVYVFLPSDWKGDPVEKQRVLETKQKQEDDFRKEMEKLINANATHFRDKAAQKQSLLQILGQPGCMSCLGDSLLDLPSQIPLQTFEVDQKELATRNEDGRVHVLIGKSSQYIHTASFFEKCLSKEEQESLQFYPLIGIDCEMVKVKPKSSFTNFLALTVAPKPEQKAEAPECLLELARVTIVDDQFEVILDCLCVPDGEVVDYLTEFSGMTKDMLYPSAQQKGEKKGEKKSGKNQPVMVSVPAGKKQTQLQLFKSRRAVRDFILRSGIIQPDTIVVGHSVENDLIALKLTHDLVIDTSVLFPHKAGPPVKNSLRFLTKNFLHYSIQTGNHDSKEDSLAALRLAFLAIKKIEVPKSGQVKTVQKENFFGLSVLDCHTTCIVNPASAKEWQLEELAKARGKPLKHQEEATKAEAKEGETEPSPPDLVEPRRGTMEVSVVTKFDDAMSAAMAGLTAQYHRQPDDPLPFMFVQLNTVVPEQPAERKEQKSKKEQPEKGKKKNKEEEPETAPDSQEHTKFVQDLDVGIELLVQGSPKNSLIVVLCGPWGKSPSDEGKGKQGGRDRSGALNDPSNKGSVMFLLKD</sequence>
<dbReference type="InterPro" id="IPR047021">
    <property type="entry name" value="REXO1/3/4-like"/>
</dbReference>
<evidence type="ECO:0000256" key="3">
    <source>
        <dbReference type="ARBA" id="ARBA00022839"/>
    </source>
</evidence>
<feature type="region of interest" description="Disordered" evidence="4">
    <location>
        <begin position="659"/>
        <end position="692"/>
    </location>
</feature>
<feature type="domain" description="Exonuclease" evidence="5">
    <location>
        <begin position="396"/>
        <end position="614"/>
    </location>
</feature>
<reference evidence="6 7" key="1">
    <citation type="journal article" date="2022" name="bioRxiv">
        <title>Genomics of Preaxostyla Flagellates Illuminates Evolutionary Transitions and the Path Towards Mitochondrial Loss.</title>
        <authorList>
            <person name="Novak L.V.F."/>
            <person name="Treitli S.C."/>
            <person name="Pyrih J."/>
            <person name="Halakuc P."/>
            <person name="Pipaliya S.V."/>
            <person name="Vacek V."/>
            <person name="Brzon O."/>
            <person name="Soukal P."/>
            <person name="Eme L."/>
            <person name="Dacks J.B."/>
            <person name="Karnkowska A."/>
            <person name="Elias M."/>
            <person name="Hampl V."/>
        </authorList>
    </citation>
    <scope>NUCLEOTIDE SEQUENCE [LARGE SCALE GENOMIC DNA]</scope>
    <source>
        <strain evidence="6">NAU3</strain>
        <tissue evidence="6">Gut</tissue>
    </source>
</reference>
<dbReference type="EC" id="3.1.-.-" evidence="6"/>
<evidence type="ECO:0000256" key="4">
    <source>
        <dbReference type="SAM" id="MobiDB-lite"/>
    </source>
</evidence>
<feature type="compositionally biased region" description="Basic and acidic residues" evidence="4">
    <location>
        <begin position="809"/>
        <end position="823"/>
    </location>
</feature>
<accession>A0ABQ9YEE6</accession>
<keyword evidence="3" id="KW-0269">Exonuclease</keyword>
<keyword evidence="7" id="KW-1185">Reference proteome</keyword>
<dbReference type="CDD" id="cd06145">
    <property type="entry name" value="REX1_like"/>
    <property type="match status" value="1"/>
</dbReference>
<feature type="compositionally biased region" description="Basic and acidic residues" evidence="4">
    <location>
        <begin position="484"/>
        <end position="493"/>
    </location>
</feature>
<dbReference type="SMART" id="SM00479">
    <property type="entry name" value="EXOIII"/>
    <property type="match status" value="1"/>
</dbReference>
<evidence type="ECO:0000256" key="1">
    <source>
        <dbReference type="ARBA" id="ARBA00022722"/>
    </source>
</evidence>
<feature type="compositionally biased region" description="Basic and acidic residues" evidence="4">
    <location>
        <begin position="740"/>
        <end position="755"/>
    </location>
</feature>
<proteinExistence type="predicted"/>
<dbReference type="InterPro" id="IPR012337">
    <property type="entry name" value="RNaseH-like_sf"/>
</dbReference>
<dbReference type="GO" id="GO:0016787">
    <property type="term" value="F:hydrolase activity"/>
    <property type="evidence" value="ECO:0007669"/>
    <property type="project" value="UniProtKB-KW"/>
</dbReference>
<evidence type="ECO:0000259" key="5">
    <source>
        <dbReference type="SMART" id="SM00479"/>
    </source>
</evidence>
<dbReference type="EMBL" id="JARBJD010000012">
    <property type="protein sequence ID" value="KAK2962085.1"/>
    <property type="molecule type" value="Genomic_DNA"/>
</dbReference>
<organism evidence="6 7">
    <name type="scientific">Blattamonas nauphoetae</name>
    <dbReference type="NCBI Taxonomy" id="2049346"/>
    <lineage>
        <taxon>Eukaryota</taxon>
        <taxon>Metamonada</taxon>
        <taxon>Preaxostyla</taxon>
        <taxon>Oxymonadida</taxon>
        <taxon>Blattamonas</taxon>
    </lineage>
</organism>
<keyword evidence="2 6" id="KW-0378">Hydrolase</keyword>
<comment type="caution">
    <text evidence="6">The sequence shown here is derived from an EMBL/GenBank/DDBJ whole genome shotgun (WGS) entry which is preliminary data.</text>
</comment>
<dbReference type="InterPro" id="IPR034922">
    <property type="entry name" value="REX1-like_exo"/>
</dbReference>
<evidence type="ECO:0000313" key="7">
    <source>
        <dbReference type="Proteomes" id="UP001281761"/>
    </source>
</evidence>
<keyword evidence="1" id="KW-0540">Nuclease</keyword>
<dbReference type="InterPro" id="IPR013520">
    <property type="entry name" value="Ribonucl_H"/>
</dbReference>
<evidence type="ECO:0000256" key="2">
    <source>
        <dbReference type="ARBA" id="ARBA00022801"/>
    </source>
</evidence>
<dbReference type="SUPFAM" id="SSF53098">
    <property type="entry name" value="Ribonuclease H-like"/>
    <property type="match status" value="1"/>
</dbReference>